<feature type="compositionally biased region" description="Low complexity" evidence="1">
    <location>
        <begin position="422"/>
        <end position="441"/>
    </location>
</feature>
<feature type="compositionally biased region" description="Polar residues" evidence="1">
    <location>
        <begin position="467"/>
        <end position="484"/>
    </location>
</feature>
<feature type="compositionally biased region" description="Low complexity" evidence="1">
    <location>
        <begin position="220"/>
        <end position="236"/>
    </location>
</feature>
<feature type="compositionally biased region" description="Low complexity" evidence="1">
    <location>
        <begin position="254"/>
        <end position="284"/>
    </location>
</feature>
<evidence type="ECO:0000256" key="1">
    <source>
        <dbReference type="SAM" id="MobiDB-lite"/>
    </source>
</evidence>
<feature type="compositionally biased region" description="Polar residues" evidence="1">
    <location>
        <begin position="285"/>
        <end position="307"/>
    </location>
</feature>
<protein>
    <submittedName>
        <fullName evidence="3">Cell wall protein DAN4-like</fullName>
    </submittedName>
</protein>
<evidence type="ECO:0000313" key="2">
    <source>
        <dbReference type="Proteomes" id="UP000079169"/>
    </source>
</evidence>
<proteinExistence type="predicted"/>
<dbReference type="GeneID" id="103522117"/>
<feature type="region of interest" description="Disordered" evidence="1">
    <location>
        <begin position="422"/>
        <end position="484"/>
    </location>
</feature>
<name>A0A3Q0JIP4_DIACI</name>
<reference evidence="3" key="1">
    <citation type="submission" date="2025-08" db="UniProtKB">
        <authorList>
            <consortium name="RefSeq"/>
        </authorList>
    </citation>
    <scope>IDENTIFICATION</scope>
</reference>
<keyword evidence="2" id="KW-1185">Reference proteome</keyword>
<dbReference type="Proteomes" id="UP000079169">
    <property type="component" value="Unplaced"/>
</dbReference>
<dbReference type="STRING" id="121845.A0A3Q0JIP4"/>
<evidence type="ECO:0000313" key="3">
    <source>
        <dbReference type="RefSeq" id="XP_026688259.1"/>
    </source>
</evidence>
<sequence>MYTYLLKVRIQAGVPVINAHIPNQAQPPPVQPPGLNLTNQDKQKLAQQILAELISRYKDKQKPQLDKHDEAYVDEAAEEPSNDIILPNGVHIPMGAKLPQGHKPHDPLKPEAAFVKPTGKPSAFIVPNMIKKTTRTTDNSTTSTTGKTKPQQMLTTAEIIYSSSSIGTSSTVTIMKTLHSSTQASTTTTQTISTTTTQPAITTTQNVSTTVETMREKTSETTPPTSSTSTPITSNATSTTVYSTSISIETTTSAMTKVTQPTSSTVLTTTSTPPPTSSTSIPTTIGNTRSSPLVTTLSAHTTQPPTTHSKRRVIEKTQVIDEDTFDEFEDHVESLKIDQQLALLTSLLNSLVSSTTSREIGYPVILEKNISPVGSHEVSPERTSDFVTTSTSPGTLSTSSALSSHEFNTTTEILPSLETNLTHSSTEITSSSESTSHQVTETSKHTAPDLLSLFDQSHKNHNKDDTSSTTLSNPEFSTITGTHSASVETSKFDSTTQSHEVTASSDAQSLELIQLL</sequence>
<organism evidence="2 3">
    <name type="scientific">Diaphorina citri</name>
    <name type="common">Asian citrus psyllid</name>
    <dbReference type="NCBI Taxonomy" id="121845"/>
    <lineage>
        <taxon>Eukaryota</taxon>
        <taxon>Metazoa</taxon>
        <taxon>Ecdysozoa</taxon>
        <taxon>Arthropoda</taxon>
        <taxon>Hexapoda</taxon>
        <taxon>Insecta</taxon>
        <taxon>Pterygota</taxon>
        <taxon>Neoptera</taxon>
        <taxon>Paraneoptera</taxon>
        <taxon>Hemiptera</taxon>
        <taxon>Sternorrhyncha</taxon>
        <taxon>Psylloidea</taxon>
        <taxon>Psyllidae</taxon>
        <taxon>Diaphorininae</taxon>
        <taxon>Diaphorina</taxon>
    </lineage>
</organism>
<dbReference type="AlphaFoldDB" id="A0A3Q0JIP4"/>
<dbReference type="KEGG" id="dci:103522117"/>
<gene>
    <name evidence="3" type="primary">LOC103522117</name>
</gene>
<feature type="region of interest" description="Disordered" evidence="1">
    <location>
        <begin position="254"/>
        <end position="310"/>
    </location>
</feature>
<feature type="region of interest" description="Disordered" evidence="1">
    <location>
        <begin position="374"/>
        <end position="406"/>
    </location>
</feature>
<feature type="compositionally biased region" description="Low complexity" evidence="1">
    <location>
        <begin position="388"/>
        <end position="404"/>
    </location>
</feature>
<dbReference type="RefSeq" id="XP_026688259.1">
    <property type="nucleotide sequence ID" value="XM_026832458.1"/>
</dbReference>
<feature type="compositionally biased region" description="Basic and acidic residues" evidence="1">
    <location>
        <begin position="456"/>
        <end position="466"/>
    </location>
</feature>
<feature type="region of interest" description="Disordered" evidence="1">
    <location>
        <begin position="215"/>
        <end position="236"/>
    </location>
</feature>
<dbReference type="PaxDb" id="121845-A0A3Q0JIP4"/>
<accession>A0A3Q0JIP4</accession>